<sequence length="147" mass="16768">MKHARKDYDRIQDPHNWIPDDEPVFLIRGQDAIAPDILDQYASILNIRFGAFPGVEEIVEAVKQHANEMRVWQKIYAEIVSSERLSQVSDSAKWLFVLLLVSQDDGGRYPWSPTMKRALTVGTSWDDSYCDSLLSELRVADVATLSE</sequence>
<proteinExistence type="predicted"/>
<dbReference type="EMBL" id="LAZR01020013">
    <property type="protein sequence ID" value="KKL90413.1"/>
    <property type="molecule type" value="Genomic_DNA"/>
</dbReference>
<organism evidence="1">
    <name type="scientific">marine sediment metagenome</name>
    <dbReference type="NCBI Taxonomy" id="412755"/>
    <lineage>
        <taxon>unclassified sequences</taxon>
        <taxon>metagenomes</taxon>
        <taxon>ecological metagenomes</taxon>
    </lineage>
</organism>
<gene>
    <name evidence="1" type="ORF">LCGC14_1904910</name>
</gene>
<accession>A0A0F9FVU4</accession>
<protein>
    <submittedName>
        <fullName evidence="1">Uncharacterized protein</fullName>
    </submittedName>
</protein>
<reference evidence="1" key="1">
    <citation type="journal article" date="2015" name="Nature">
        <title>Complex archaea that bridge the gap between prokaryotes and eukaryotes.</title>
        <authorList>
            <person name="Spang A."/>
            <person name="Saw J.H."/>
            <person name="Jorgensen S.L."/>
            <person name="Zaremba-Niedzwiedzka K."/>
            <person name="Martijn J."/>
            <person name="Lind A.E."/>
            <person name="van Eijk R."/>
            <person name="Schleper C."/>
            <person name="Guy L."/>
            <person name="Ettema T.J."/>
        </authorList>
    </citation>
    <scope>NUCLEOTIDE SEQUENCE</scope>
</reference>
<name>A0A0F9FVU4_9ZZZZ</name>
<dbReference type="AlphaFoldDB" id="A0A0F9FVU4"/>
<feature type="non-terminal residue" evidence="1">
    <location>
        <position position="147"/>
    </location>
</feature>
<comment type="caution">
    <text evidence="1">The sequence shown here is derived from an EMBL/GenBank/DDBJ whole genome shotgun (WGS) entry which is preliminary data.</text>
</comment>
<evidence type="ECO:0000313" key="1">
    <source>
        <dbReference type="EMBL" id="KKL90413.1"/>
    </source>
</evidence>